<dbReference type="Gene3D" id="2.170.150.80">
    <property type="entry name" value="NAC domain"/>
    <property type="match status" value="1"/>
</dbReference>
<keyword evidence="2" id="KW-0238">DNA-binding</keyword>
<evidence type="ECO:0000256" key="4">
    <source>
        <dbReference type="ARBA" id="ARBA00023242"/>
    </source>
</evidence>
<evidence type="ECO:0000256" key="3">
    <source>
        <dbReference type="ARBA" id="ARBA00023163"/>
    </source>
</evidence>
<keyword evidence="1" id="KW-0805">Transcription regulation</keyword>
<evidence type="ECO:0000256" key="5">
    <source>
        <dbReference type="SAM" id="MobiDB-lite"/>
    </source>
</evidence>
<keyword evidence="3" id="KW-0804">Transcription</keyword>
<dbReference type="SUPFAM" id="SSF101941">
    <property type="entry name" value="NAC domain"/>
    <property type="match status" value="1"/>
</dbReference>
<dbReference type="GO" id="GO:0006355">
    <property type="term" value="P:regulation of DNA-templated transcription"/>
    <property type="evidence" value="ECO:0007669"/>
    <property type="project" value="InterPro"/>
</dbReference>
<reference evidence="7" key="1">
    <citation type="submission" date="2014-04" db="EMBL/GenBank/DDBJ databases">
        <title>The Maize TFome - Development of a transcription factor open reading frame collection for functional genomics.</title>
        <authorList>
            <person name="Burdo B."/>
            <person name="Gray J."/>
            <person name="Goetting-Minesky M.P."/>
            <person name="Wittler B."/>
            <person name="Hunt M."/>
            <person name="Li T."/>
            <person name="Velliquette D."/>
            <person name="Thomas J."/>
            <person name="Gentzel I."/>
            <person name="Dos Santos Brito M."/>
            <person name="Mejia-Guerra M.K."/>
            <person name="Connolly L.N."/>
            <person name="Qaisi D."/>
            <person name="Li W."/>
            <person name="Casas M.I."/>
            <person name="Doseff A.I."/>
            <person name="Grotewold E."/>
        </authorList>
    </citation>
    <scope>NUCLEOTIDE SEQUENCE</scope>
</reference>
<feature type="region of interest" description="Disordered" evidence="5">
    <location>
        <begin position="185"/>
        <end position="214"/>
    </location>
</feature>
<dbReference type="GO" id="GO:0003677">
    <property type="term" value="F:DNA binding"/>
    <property type="evidence" value="ECO:0007669"/>
    <property type="project" value="UniProtKB-KW"/>
</dbReference>
<dbReference type="Pfam" id="PF02365">
    <property type="entry name" value="NAM"/>
    <property type="match status" value="1"/>
</dbReference>
<proteinExistence type="evidence at transcript level"/>
<dbReference type="ExpressionAtlas" id="A0A060D177">
    <property type="expression patterns" value="baseline and differential"/>
</dbReference>
<protein>
    <submittedName>
        <fullName evidence="7">NAC transcription factor</fullName>
    </submittedName>
</protein>
<feature type="domain" description="NAC" evidence="6">
    <location>
        <begin position="11"/>
        <end position="181"/>
    </location>
</feature>
<dbReference type="InterPro" id="IPR003441">
    <property type="entry name" value="NAC-dom"/>
</dbReference>
<dbReference type="HOGENOM" id="CLU_035664_9_0_1"/>
<dbReference type="PROSITE" id="PS51005">
    <property type="entry name" value="NAC"/>
    <property type="match status" value="1"/>
</dbReference>
<dbReference type="EMBL" id="KJ727761">
    <property type="protein sequence ID" value="AIB05252.1"/>
    <property type="molecule type" value="mRNA"/>
</dbReference>
<feature type="non-terminal residue" evidence="7">
    <location>
        <position position="285"/>
    </location>
</feature>
<dbReference type="InterPro" id="IPR036093">
    <property type="entry name" value="NAC_dom_sf"/>
</dbReference>
<accession>A0A060D177</accession>
<dbReference type="PANTHER" id="PTHR31719:SF103">
    <property type="entry name" value="OS09G0509100 PROTEIN"/>
    <property type="match status" value="1"/>
</dbReference>
<evidence type="ECO:0000259" key="6">
    <source>
        <dbReference type="PROSITE" id="PS51005"/>
    </source>
</evidence>
<keyword evidence="4" id="KW-0539">Nucleus</keyword>
<dbReference type="PANTHER" id="PTHR31719">
    <property type="entry name" value="NAC TRANSCRIPTION FACTOR 56"/>
    <property type="match status" value="1"/>
</dbReference>
<evidence type="ECO:0000256" key="2">
    <source>
        <dbReference type="ARBA" id="ARBA00023125"/>
    </source>
</evidence>
<evidence type="ECO:0000256" key="1">
    <source>
        <dbReference type="ARBA" id="ARBA00023015"/>
    </source>
</evidence>
<name>A0A060D177_MAIZE</name>
<evidence type="ECO:0000313" key="7">
    <source>
        <dbReference type="EMBL" id="AIB05252.1"/>
    </source>
</evidence>
<dbReference type="AlphaFoldDB" id="A0A060D177"/>
<sequence>MERPAQAPTQLPPGFRFHPTDEELVVLYLRRKALARPLPAAVIPVVHDVAGLDPWDLPGASEGEGYFFSLRRAPATGRGSRRRRAGSGYWKATGKEEPVFLQCGGGGVGGKRQLLVGGKTALAFHRSEPSPPSSSRTGWVMHEYRLAAASRGVAEQRKKNASHGCCDAEPGEWVVCRVFLKKGARRSRPGRDGNHSRALRHRASAAPPQLREGVGGRQPLLFPAPQSPSSSCVTGVTDLSDEEDEVSSGSITRVCTSERGLMGILSVPSPLSHGPVAQPFSGTIQ</sequence>
<gene>
    <name evidence="7" type="primary">NAC35</name>
</gene>
<organism evidence="7">
    <name type="scientific">Zea mays</name>
    <name type="common">Maize</name>
    <dbReference type="NCBI Taxonomy" id="4577"/>
    <lineage>
        <taxon>Eukaryota</taxon>
        <taxon>Viridiplantae</taxon>
        <taxon>Streptophyta</taxon>
        <taxon>Embryophyta</taxon>
        <taxon>Tracheophyta</taxon>
        <taxon>Spermatophyta</taxon>
        <taxon>Magnoliopsida</taxon>
        <taxon>Liliopsida</taxon>
        <taxon>Poales</taxon>
        <taxon>Poaceae</taxon>
        <taxon>PACMAD clade</taxon>
        <taxon>Panicoideae</taxon>
        <taxon>Andropogonodae</taxon>
        <taxon>Andropogoneae</taxon>
        <taxon>Tripsacinae</taxon>
        <taxon>Zea</taxon>
    </lineage>
</organism>
<dbReference type="SMR" id="A0A060D177"/>